<dbReference type="InterPro" id="IPR044861">
    <property type="entry name" value="IPNS-like_FE2OG_OXY"/>
</dbReference>
<comment type="caution">
    <text evidence="5">The sequence shown here is derived from an EMBL/GenBank/DDBJ whole genome shotgun (WGS) entry which is preliminary data.</text>
</comment>
<dbReference type="SUPFAM" id="SSF51197">
    <property type="entry name" value="Clavaminate synthase-like"/>
    <property type="match status" value="1"/>
</dbReference>
<dbReference type="Pfam" id="PF14226">
    <property type="entry name" value="DIOX_N"/>
    <property type="match status" value="1"/>
</dbReference>
<proteinExistence type="inferred from homology"/>
<keyword evidence="2" id="KW-0479">Metal-binding</keyword>
<organism evidence="5 6">
    <name type="scientific">Diaporthe australafricana</name>
    <dbReference type="NCBI Taxonomy" id="127596"/>
    <lineage>
        <taxon>Eukaryota</taxon>
        <taxon>Fungi</taxon>
        <taxon>Dikarya</taxon>
        <taxon>Ascomycota</taxon>
        <taxon>Pezizomycotina</taxon>
        <taxon>Sordariomycetes</taxon>
        <taxon>Sordariomycetidae</taxon>
        <taxon>Diaporthales</taxon>
        <taxon>Diaporthaceae</taxon>
        <taxon>Diaporthe</taxon>
    </lineage>
</organism>
<evidence type="ECO:0000259" key="4">
    <source>
        <dbReference type="PROSITE" id="PS51471"/>
    </source>
</evidence>
<evidence type="ECO:0000256" key="3">
    <source>
        <dbReference type="SAM" id="MobiDB-lite"/>
    </source>
</evidence>
<feature type="region of interest" description="Disordered" evidence="3">
    <location>
        <begin position="375"/>
        <end position="402"/>
    </location>
</feature>
<sequence>MSFKSIPVLDLALADDPSTKPAFLGDLREALMEVGFLYIKNVGISDELFEKVISQGRAFFDIPLDEKLKIEMKNAPSFLGYSRLSAEITAGQTDHREQIDLSTEHPVPGPDAPRHHNLLAPNQWPSEAALPGFRATYAEYMRLMGGVSVRFTSLVAEAVGLPARAFDKYIGGGDVQHKLKIVRYPDAGELGLGVGDNDDDNDDSNRQGVGPHKDSMLTSYLLQASGHRGLQAQNTRGEWIDCPPREGTLVVAVGQGMEALTRGVCTSTTHRVLSPRAGAGPRFSIPFFQGVAPDTTFEDLEGVGVGVVPDEVRRQREAVLRANGGRRLDDVEFTFRGGGVARTLGEATLRNRVKSHPDVGEQWYPDILAQIREEQAKMSPPPPAVSVNGDGLGPQASAVKAH</sequence>
<dbReference type="InterPro" id="IPR027443">
    <property type="entry name" value="IPNS-like_sf"/>
</dbReference>
<dbReference type="Pfam" id="PF03171">
    <property type="entry name" value="2OG-FeII_Oxy"/>
    <property type="match status" value="1"/>
</dbReference>
<dbReference type="EMBL" id="JAWRVE010000027">
    <property type="protein sequence ID" value="KAL1873030.1"/>
    <property type="molecule type" value="Genomic_DNA"/>
</dbReference>
<accession>A0ABR3XBH5</accession>
<protein>
    <recommendedName>
        <fullName evidence="4">Fe2OG dioxygenase domain-containing protein</fullName>
    </recommendedName>
</protein>
<comment type="similarity">
    <text evidence="1 2">Belongs to the iron/ascorbate-dependent oxidoreductase family.</text>
</comment>
<feature type="domain" description="Fe2OG dioxygenase" evidence="4">
    <location>
        <begin position="174"/>
        <end position="291"/>
    </location>
</feature>
<evidence type="ECO:0000313" key="5">
    <source>
        <dbReference type="EMBL" id="KAL1873030.1"/>
    </source>
</evidence>
<dbReference type="PANTHER" id="PTHR47990">
    <property type="entry name" value="2-OXOGLUTARATE (2OG) AND FE(II)-DEPENDENT OXYGENASE SUPERFAMILY PROTEIN-RELATED"/>
    <property type="match status" value="1"/>
</dbReference>
<evidence type="ECO:0000256" key="1">
    <source>
        <dbReference type="ARBA" id="ARBA00008056"/>
    </source>
</evidence>
<keyword evidence="2" id="KW-0560">Oxidoreductase</keyword>
<dbReference type="PROSITE" id="PS51471">
    <property type="entry name" value="FE2OG_OXY"/>
    <property type="match status" value="1"/>
</dbReference>
<dbReference type="InterPro" id="IPR050231">
    <property type="entry name" value="Iron_ascorbate_oxido_reductase"/>
</dbReference>
<dbReference type="InterPro" id="IPR026992">
    <property type="entry name" value="DIOX_N"/>
</dbReference>
<dbReference type="Gene3D" id="2.60.120.330">
    <property type="entry name" value="B-lactam Antibiotic, Isopenicillin N Synthase, Chain"/>
    <property type="match status" value="1"/>
</dbReference>
<keyword evidence="2" id="KW-0408">Iron</keyword>
<dbReference type="Proteomes" id="UP001583177">
    <property type="component" value="Unassembled WGS sequence"/>
</dbReference>
<name>A0ABR3XBH5_9PEZI</name>
<keyword evidence="6" id="KW-1185">Reference proteome</keyword>
<feature type="region of interest" description="Disordered" evidence="3">
    <location>
        <begin position="192"/>
        <end position="212"/>
    </location>
</feature>
<dbReference type="InterPro" id="IPR005123">
    <property type="entry name" value="Oxoglu/Fe-dep_dioxygenase_dom"/>
</dbReference>
<evidence type="ECO:0000313" key="6">
    <source>
        <dbReference type="Proteomes" id="UP001583177"/>
    </source>
</evidence>
<evidence type="ECO:0000256" key="2">
    <source>
        <dbReference type="RuleBase" id="RU003682"/>
    </source>
</evidence>
<gene>
    <name evidence="5" type="ORF">Daus18300_004171</name>
</gene>
<reference evidence="5 6" key="1">
    <citation type="journal article" date="2024" name="IMA Fungus">
        <title>IMA Genome - F19 : A genome assembly and annotation guide to empower mycologists, including annotated draft genome sequences of Ceratocystis pirilliformis, Diaporthe australafricana, Fusarium ophioides, Paecilomyces lecythidis, and Sporothrix stenoceras.</title>
        <authorList>
            <person name="Aylward J."/>
            <person name="Wilson A.M."/>
            <person name="Visagie C.M."/>
            <person name="Spraker J."/>
            <person name="Barnes I."/>
            <person name="Buitendag C."/>
            <person name="Ceriani C."/>
            <person name="Del Mar Angel L."/>
            <person name="du Plessis D."/>
            <person name="Fuchs T."/>
            <person name="Gasser K."/>
            <person name="Kramer D."/>
            <person name="Li W."/>
            <person name="Munsamy K."/>
            <person name="Piso A."/>
            <person name="Price J.L."/>
            <person name="Sonnekus B."/>
            <person name="Thomas C."/>
            <person name="van der Nest A."/>
            <person name="van Dijk A."/>
            <person name="van Heerden A."/>
            <person name="van Vuuren N."/>
            <person name="Yilmaz N."/>
            <person name="Duong T.A."/>
            <person name="van der Merwe N.A."/>
            <person name="Wingfield M.J."/>
            <person name="Wingfield B.D."/>
        </authorList>
    </citation>
    <scope>NUCLEOTIDE SEQUENCE [LARGE SCALE GENOMIC DNA]</scope>
    <source>
        <strain evidence="5 6">CMW 18300</strain>
    </source>
</reference>